<dbReference type="SUPFAM" id="SSF141457">
    <property type="entry name" value="BH3618-like"/>
    <property type="match status" value="1"/>
</dbReference>
<gene>
    <name evidence="5" type="primary">fliW</name>
    <name evidence="6" type="ORF">SAMN02745176_00056</name>
</gene>
<protein>
    <recommendedName>
        <fullName evidence="5">Flagellar assembly factor FliW</fullName>
    </recommendedName>
</protein>
<evidence type="ECO:0000256" key="5">
    <source>
        <dbReference type="HAMAP-Rule" id="MF_01185"/>
    </source>
</evidence>
<keyword evidence="1 5" id="KW-0963">Cytoplasm</keyword>
<dbReference type="GO" id="GO:0005737">
    <property type="term" value="C:cytoplasm"/>
    <property type="evidence" value="ECO:0007669"/>
    <property type="project" value="UniProtKB-SubCell"/>
</dbReference>
<proteinExistence type="inferred from homology"/>
<dbReference type="STRING" id="1122184.SAMN02745176_00056"/>
<comment type="subcellular location">
    <subcellularLocation>
        <location evidence="5">Cytoplasm</location>
    </subcellularLocation>
</comment>
<keyword evidence="6" id="KW-0969">Cilium</keyword>
<dbReference type="RefSeq" id="WP_073023330.1">
    <property type="nucleotide sequence ID" value="NZ_FQZS01000003.1"/>
</dbReference>
<dbReference type="EMBL" id="FQZS01000003">
    <property type="protein sequence ID" value="SHI38643.1"/>
    <property type="molecule type" value="Genomic_DNA"/>
</dbReference>
<evidence type="ECO:0000313" key="7">
    <source>
        <dbReference type="Proteomes" id="UP000184442"/>
    </source>
</evidence>
<reference evidence="6 7" key="1">
    <citation type="submission" date="2016-11" db="EMBL/GenBank/DDBJ databases">
        <authorList>
            <person name="Jaros S."/>
            <person name="Januszkiewicz K."/>
            <person name="Wedrychowicz H."/>
        </authorList>
    </citation>
    <scope>NUCLEOTIDE SEQUENCE [LARGE SCALE GENOMIC DNA]</scope>
    <source>
        <strain evidence="6 7">DSM 19022</strain>
    </source>
</reference>
<dbReference type="HAMAP" id="MF_01185">
    <property type="entry name" value="FliW"/>
    <property type="match status" value="1"/>
</dbReference>
<dbReference type="AlphaFoldDB" id="A0A1M6AR12"/>
<sequence length="142" mass="16236">MKIKTKFFGEIEVEEKQIINFVEGIPGFPEYERYVLINDEEVGFTFLQSIDEWSLCFITLPPATIVGDYSFDLSDEAVEKLELEKPEDAITLAILNIPEDFKKMTANLRAPIVINVKNNKGIQELLDGDNYSMKHQVFKGDV</sequence>
<keyword evidence="6" id="KW-0282">Flagellum</keyword>
<accession>A0A1M6AR12</accession>
<dbReference type="PANTHER" id="PTHR39190">
    <property type="entry name" value="FLAGELLAR ASSEMBLY FACTOR FLIW"/>
    <property type="match status" value="1"/>
</dbReference>
<dbReference type="Gene3D" id="2.30.290.10">
    <property type="entry name" value="BH3618-like"/>
    <property type="match status" value="1"/>
</dbReference>
<evidence type="ECO:0000256" key="4">
    <source>
        <dbReference type="ARBA" id="ARBA00023186"/>
    </source>
</evidence>
<evidence type="ECO:0000313" key="6">
    <source>
        <dbReference type="EMBL" id="SHI38643.1"/>
    </source>
</evidence>
<comment type="function">
    <text evidence="5">Acts as an anti-CsrA protein, binds CsrA and prevents it from repressing translation of its target genes, one of which is flagellin. Binds to flagellin and participates in the assembly of the flagellum.</text>
</comment>
<comment type="similarity">
    <text evidence="5">Belongs to the FliW family.</text>
</comment>
<evidence type="ECO:0000256" key="1">
    <source>
        <dbReference type="ARBA" id="ARBA00022490"/>
    </source>
</evidence>
<dbReference type="Pfam" id="PF02623">
    <property type="entry name" value="FliW"/>
    <property type="match status" value="1"/>
</dbReference>
<keyword evidence="4 5" id="KW-0143">Chaperone</keyword>
<comment type="subunit">
    <text evidence="5">Interacts with translational regulator CsrA and flagellin(s).</text>
</comment>
<dbReference type="Proteomes" id="UP000184442">
    <property type="component" value="Unassembled WGS sequence"/>
</dbReference>
<dbReference type="GO" id="GO:0006417">
    <property type="term" value="P:regulation of translation"/>
    <property type="evidence" value="ECO:0007669"/>
    <property type="project" value="UniProtKB-KW"/>
</dbReference>
<keyword evidence="3 5" id="KW-0810">Translation regulation</keyword>
<dbReference type="PANTHER" id="PTHR39190:SF1">
    <property type="entry name" value="FLAGELLAR ASSEMBLY FACTOR FLIW"/>
    <property type="match status" value="1"/>
</dbReference>
<dbReference type="NCBIfam" id="NF009793">
    <property type="entry name" value="PRK13285.1-1"/>
    <property type="match status" value="1"/>
</dbReference>
<dbReference type="GO" id="GO:0044780">
    <property type="term" value="P:bacterial-type flagellum assembly"/>
    <property type="evidence" value="ECO:0007669"/>
    <property type="project" value="UniProtKB-UniRule"/>
</dbReference>
<organism evidence="6 7">
    <name type="scientific">Lutispora thermophila DSM 19022</name>
    <dbReference type="NCBI Taxonomy" id="1122184"/>
    <lineage>
        <taxon>Bacteria</taxon>
        <taxon>Bacillati</taxon>
        <taxon>Bacillota</taxon>
        <taxon>Clostridia</taxon>
        <taxon>Lutisporales</taxon>
        <taxon>Lutisporaceae</taxon>
        <taxon>Lutispora</taxon>
    </lineage>
</organism>
<dbReference type="InterPro" id="IPR024046">
    <property type="entry name" value="Flagellar_assmbl_FliW_dom_sf"/>
</dbReference>
<name>A0A1M6AR12_9FIRM</name>
<dbReference type="OrthoDB" id="9801235at2"/>
<keyword evidence="6" id="KW-0966">Cell projection</keyword>
<evidence type="ECO:0000256" key="2">
    <source>
        <dbReference type="ARBA" id="ARBA00022795"/>
    </source>
</evidence>
<keyword evidence="7" id="KW-1185">Reference proteome</keyword>
<evidence type="ECO:0000256" key="3">
    <source>
        <dbReference type="ARBA" id="ARBA00022845"/>
    </source>
</evidence>
<keyword evidence="2 5" id="KW-1005">Bacterial flagellum biogenesis</keyword>
<dbReference type="InterPro" id="IPR003775">
    <property type="entry name" value="Flagellar_assembly_factor_FliW"/>
</dbReference>